<protein>
    <recommendedName>
        <fullName evidence="3">NudC domain-containing protein 1</fullName>
    </recommendedName>
</protein>
<evidence type="ECO:0000256" key="3">
    <source>
        <dbReference type="ARBA" id="ARBA00018915"/>
    </source>
</evidence>
<dbReference type="AlphaFoldDB" id="A0AAV0AQ10"/>
<dbReference type="InterPro" id="IPR008978">
    <property type="entry name" value="HSP20-like_chaperone"/>
</dbReference>
<name>A0AAV0AQ10_PHAPC</name>
<comment type="subcellular location">
    <subcellularLocation>
        <location evidence="2">Cytoplasm</location>
    </subcellularLocation>
    <subcellularLocation>
        <location evidence="1">Nucleus</location>
    </subcellularLocation>
</comment>
<sequence>MNGIDGICFNCSRDLLNPKFETYKLKEFDSSNVSRIKLPNWIDFSLPDDEVDWLYNFQELRSRSRWNHLLLRSNHKDLNDNENQSKAVDFIWIDPMTLKIWTLVFKDEQTLSEPNIRLLCGLSDKRKDSLKSEDAKIPLDFPSGFNLRIKDQRFRNVWLVLDGSRHLSLVDLTLKAPKILIDSFKLNQDFFEKDHVENFRLIALEPKQEETQNDTIKSFWLVLRSKSRKKADDQDINNKLVPFYKIHVLELQLLINLGSLKTEDIGYKIELKLLTQLIGTDDVESTRFDPINSRWCFGSSSTFEILDNEVRKTQINFHPSNELQDTGSPEKTIDNDYQNSQKSITVNSKHRPFDQSNSLYTWYQDSTSLTIVFPIKSAISTKNLKLSFNSKDSFKLDFFNLDQSLQSDLLENFYDKLQEENRYKFDRSNFSTKKIDDKDNILTISIDFKLWNQIKSDQSIWYIELTKDRNSLLTIELEKNEDSLRWIQIFKDDDSVLESLDPLELKSMANRIDRYTNDENGEKDDEIDSSLVNPTKKQKTHNNKKGLGLNGSESRSTNINSLSTSNSTALNNLEIDEEIDLGDQSMKIGILYTWLIKTSDGDDDKIDIWRSLTPQKELPVEVISSPLPLILKSQKSSVKKDYQGSKDFTETTMIKRDTEGLVFKFPDSSKSDKKEQSLTDPSSLNYRWNHTLTYPGLAFVMATKRDIRSSFYLNDRFVLVFENQNLSHNRCHQEQKFDQSIGNLFVYHHYSKDKSHPIGNGNDKDLKNKSLFAEQNVIKLSKTIYNPTNNNGDDSSNSTGYLLGVIGFLFKNPHGSKTSCEDAMNCSNFVERKEEDQDSVLVLCLCQSELILIKM</sequence>
<organism evidence="8 9">
    <name type="scientific">Phakopsora pachyrhizi</name>
    <name type="common">Asian soybean rust disease fungus</name>
    <dbReference type="NCBI Taxonomy" id="170000"/>
    <lineage>
        <taxon>Eukaryota</taxon>
        <taxon>Fungi</taxon>
        <taxon>Dikarya</taxon>
        <taxon>Basidiomycota</taxon>
        <taxon>Pucciniomycotina</taxon>
        <taxon>Pucciniomycetes</taxon>
        <taxon>Pucciniales</taxon>
        <taxon>Phakopsoraceae</taxon>
        <taxon>Phakopsora</taxon>
    </lineage>
</organism>
<dbReference type="GO" id="GO:0005737">
    <property type="term" value="C:cytoplasm"/>
    <property type="evidence" value="ECO:0007669"/>
    <property type="project" value="UniProtKB-SubCell"/>
</dbReference>
<feature type="compositionally biased region" description="Acidic residues" evidence="6">
    <location>
        <begin position="519"/>
        <end position="528"/>
    </location>
</feature>
<feature type="region of interest" description="Disordered" evidence="6">
    <location>
        <begin position="516"/>
        <end position="563"/>
    </location>
</feature>
<evidence type="ECO:0000256" key="2">
    <source>
        <dbReference type="ARBA" id="ARBA00004496"/>
    </source>
</evidence>
<dbReference type="PROSITE" id="PS51203">
    <property type="entry name" value="CS"/>
    <property type="match status" value="1"/>
</dbReference>
<gene>
    <name evidence="8" type="ORF">PPACK8108_LOCUS4556</name>
</gene>
<evidence type="ECO:0000256" key="4">
    <source>
        <dbReference type="ARBA" id="ARBA00022490"/>
    </source>
</evidence>
<dbReference type="InterPro" id="IPR037895">
    <property type="entry name" value="NUDCD1"/>
</dbReference>
<proteinExistence type="predicted"/>
<dbReference type="InterPro" id="IPR007052">
    <property type="entry name" value="CS_dom"/>
</dbReference>
<evidence type="ECO:0000313" key="9">
    <source>
        <dbReference type="Proteomes" id="UP001153365"/>
    </source>
</evidence>
<keyword evidence="4" id="KW-0963">Cytoplasm</keyword>
<evidence type="ECO:0000256" key="6">
    <source>
        <dbReference type="SAM" id="MobiDB-lite"/>
    </source>
</evidence>
<dbReference type="Proteomes" id="UP001153365">
    <property type="component" value="Unassembled WGS sequence"/>
</dbReference>
<evidence type="ECO:0000256" key="5">
    <source>
        <dbReference type="ARBA" id="ARBA00023242"/>
    </source>
</evidence>
<evidence type="ECO:0000256" key="1">
    <source>
        <dbReference type="ARBA" id="ARBA00004123"/>
    </source>
</evidence>
<accession>A0AAV0AQ10</accession>
<dbReference type="GO" id="GO:0005634">
    <property type="term" value="C:nucleus"/>
    <property type="evidence" value="ECO:0007669"/>
    <property type="project" value="UniProtKB-SubCell"/>
</dbReference>
<reference evidence="8" key="1">
    <citation type="submission" date="2022-06" db="EMBL/GenBank/DDBJ databases">
        <authorList>
            <consortium name="SYNGENTA / RWTH Aachen University"/>
        </authorList>
    </citation>
    <scope>NUCLEOTIDE SEQUENCE</scope>
</reference>
<dbReference type="PANTHER" id="PTHR21664:SF1">
    <property type="entry name" value="NUDC DOMAIN-CONTAINING PROTEIN 1"/>
    <property type="match status" value="1"/>
</dbReference>
<dbReference type="Gene3D" id="2.60.40.790">
    <property type="match status" value="1"/>
</dbReference>
<evidence type="ECO:0000259" key="7">
    <source>
        <dbReference type="PROSITE" id="PS51203"/>
    </source>
</evidence>
<dbReference type="EMBL" id="CALTRL010000839">
    <property type="protein sequence ID" value="CAH7669902.1"/>
    <property type="molecule type" value="Genomic_DNA"/>
</dbReference>
<evidence type="ECO:0000313" key="8">
    <source>
        <dbReference type="EMBL" id="CAH7669902.1"/>
    </source>
</evidence>
<dbReference type="PANTHER" id="PTHR21664">
    <property type="entry name" value="CHRONIC MYELOGENOUS LEUKEMIA TUMOR ANTIGEN 66"/>
    <property type="match status" value="1"/>
</dbReference>
<feature type="domain" description="CS" evidence="7">
    <location>
        <begin position="355"/>
        <end position="490"/>
    </location>
</feature>
<dbReference type="Pfam" id="PF04969">
    <property type="entry name" value="CS"/>
    <property type="match status" value="1"/>
</dbReference>
<keyword evidence="5" id="KW-0539">Nucleus</keyword>
<comment type="caution">
    <text evidence="8">The sequence shown here is derived from an EMBL/GenBank/DDBJ whole genome shotgun (WGS) entry which is preliminary data.</text>
</comment>
<dbReference type="SUPFAM" id="SSF49764">
    <property type="entry name" value="HSP20-like chaperones"/>
    <property type="match status" value="1"/>
</dbReference>
<keyword evidence="9" id="KW-1185">Reference proteome</keyword>